<dbReference type="OrthoDB" id="670236at2"/>
<dbReference type="Proteomes" id="UP000199310">
    <property type="component" value="Unassembled WGS sequence"/>
</dbReference>
<protein>
    <submittedName>
        <fullName evidence="2">Uncharacterized protein</fullName>
    </submittedName>
</protein>
<evidence type="ECO:0000313" key="2">
    <source>
        <dbReference type="EMBL" id="SEW03706.1"/>
    </source>
</evidence>
<evidence type="ECO:0000256" key="1">
    <source>
        <dbReference type="SAM" id="Coils"/>
    </source>
</evidence>
<dbReference type="AlphaFoldDB" id="A0A1I0NQ64"/>
<keyword evidence="1" id="KW-0175">Coiled coil</keyword>
<reference evidence="3" key="1">
    <citation type="submission" date="2016-10" db="EMBL/GenBank/DDBJ databases">
        <authorList>
            <person name="Varghese N."/>
            <person name="Submissions S."/>
        </authorList>
    </citation>
    <scope>NUCLEOTIDE SEQUENCE [LARGE SCALE GENOMIC DNA]</scope>
    <source>
        <strain evidence="3">DSM 3695</strain>
    </source>
</reference>
<name>A0A1I0NQ64_9BACT</name>
<dbReference type="RefSeq" id="WP_089889641.1">
    <property type="nucleotide sequence ID" value="NZ_FOJG01000001.1"/>
</dbReference>
<dbReference type="EMBL" id="FOJG01000001">
    <property type="protein sequence ID" value="SEW03706.1"/>
    <property type="molecule type" value="Genomic_DNA"/>
</dbReference>
<dbReference type="STRING" id="29529.SAMN04488122_0314"/>
<accession>A0A1I0NQ64</accession>
<evidence type="ECO:0000313" key="3">
    <source>
        <dbReference type="Proteomes" id="UP000199310"/>
    </source>
</evidence>
<sequence>MDNQISDIENYIAASGMRTARRRKRDARKQYDKQLLQLDRERNELWDAWYKRGYVVMDPPVMIGYKRYFVLRDDVARGKHGAFFQELLNKINTYDYSHRKDFKVKKRSHGRKKYVLREQHLLQPSADHLKKLKLTDKEINCFVERIRYVKNSIQPIKEFVVKEPWRFVLQIRPNMITRKRIVLPEVSSAIDQLQNYLDRNQLQHRISWLTRSKSAGRRRWELADKKKDQIKKYTLLQILQEEWYE</sequence>
<proteinExistence type="predicted"/>
<organism evidence="2 3">
    <name type="scientific">Chitinophaga arvensicola</name>
    <dbReference type="NCBI Taxonomy" id="29529"/>
    <lineage>
        <taxon>Bacteria</taxon>
        <taxon>Pseudomonadati</taxon>
        <taxon>Bacteroidota</taxon>
        <taxon>Chitinophagia</taxon>
        <taxon>Chitinophagales</taxon>
        <taxon>Chitinophagaceae</taxon>
        <taxon>Chitinophaga</taxon>
    </lineage>
</organism>
<feature type="coiled-coil region" evidence="1">
    <location>
        <begin position="17"/>
        <end position="44"/>
    </location>
</feature>
<keyword evidence="3" id="KW-1185">Reference proteome</keyword>
<gene>
    <name evidence="2" type="ORF">SAMN04488122_0314</name>
</gene>